<feature type="transmembrane region" description="Helical" evidence="2">
    <location>
        <begin position="187"/>
        <end position="203"/>
    </location>
</feature>
<feature type="compositionally biased region" description="Low complexity" evidence="1">
    <location>
        <begin position="14"/>
        <end position="28"/>
    </location>
</feature>
<dbReference type="AlphaFoldDB" id="A0A0N0NML6"/>
<keyword evidence="2" id="KW-1133">Transmembrane helix</keyword>
<dbReference type="GeneID" id="28740080"/>
<dbReference type="Proteomes" id="UP000038010">
    <property type="component" value="Unassembled WGS sequence"/>
</dbReference>
<dbReference type="RefSeq" id="XP_018000312.1">
    <property type="nucleotide sequence ID" value="XM_018148200.1"/>
</dbReference>
<accession>A0A0N0NML6</accession>
<evidence type="ECO:0000256" key="2">
    <source>
        <dbReference type="SAM" id="Phobius"/>
    </source>
</evidence>
<name>A0A0N0NML6_9EURO</name>
<evidence type="ECO:0000313" key="4">
    <source>
        <dbReference type="Proteomes" id="UP000038010"/>
    </source>
</evidence>
<evidence type="ECO:0000256" key="1">
    <source>
        <dbReference type="SAM" id="MobiDB-lite"/>
    </source>
</evidence>
<reference evidence="3 4" key="1">
    <citation type="submission" date="2015-06" db="EMBL/GenBank/DDBJ databases">
        <title>Draft genome of the ant-associated black yeast Phialophora attae CBS 131958.</title>
        <authorList>
            <person name="Moreno L.F."/>
            <person name="Stielow B.J."/>
            <person name="de Hoog S."/>
            <person name="Vicente V.A."/>
            <person name="Weiss V.A."/>
            <person name="de Vries M."/>
            <person name="Cruz L.M."/>
            <person name="Souza E.M."/>
        </authorList>
    </citation>
    <scope>NUCLEOTIDE SEQUENCE [LARGE SCALE GENOMIC DNA]</scope>
    <source>
        <strain evidence="3 4">CBS 131958</strain>
    </source>
</reference>
<feature type="transmembrane region" description="Helical" evidence="2">
    <location>
        <begin position="615"/>
        <end position="635"/>
    </location>
</feature>
<feature type="region of interest" description="Disordered" evidence="1">
    <location>
        <begin position="1"/>
        <end position="28"/>
    </location>
</feature>
<comment type="caution">
    <text evidence="3">The sequence shown here is derived from an EMBL/GenBank/DDBJ whole genome shotgun (WGS) entry which is preliminary data.</text>
</comment>
<feature type="transmembrane region" description="Helical" evidence="2">
    <location>
        <begin position="223"/>
        <end position="249"/>
    </location>
</feature>
<dbReference type="STRING" id="1664694.A0A0N0NML6"/>
<keyword evidence="4" id="KW-1185">Reference proteome</keyword>
<dbReference type="PANTHER" id="PTHR35043">
    <property type="entry name" value="TRANSCRIPTION FACTOR DOMAIN-CONTAINING PROTEIN"/>
    <property type="match status" value="1"/>
</dbReference>
<proteinExistence type="predicted"/>
<keyword evidence="2" id="KW-0472">Membrane</keyword>
<dbReference type="VEuPathDB" id="FungiDB:AB675_7804"/>
<evidence type="ECO:0000313" key="3">
    <source>
        <dbReference type="EMBL" id="KPI40349.1"/>
    </source>
</evidence>
<gene>
    <name evidence="3" type="ORF">AB675_7804</name>
</gene>
<keyword evidence="2" id="KW-0812">Transmembrane</keyword>
<feature type="compositionally biased region" description="Low complexity" evidence="1">
    <location>
        <begin position="45"/>
        <end position="68"/>
    </location>
</feature>
<dbReference type="CDD" id="cd12087">
    <property type="entry name" value="TM_EGFR-like"/>
    <property type="match status" value="1"/>
</dbReference>
<feature type="region of interest" description="Disordered" evidence="1">
    <location>
        <begin position="45"/>
        <end position="72"/>
    </location>
</feature>
<feature type="transmembrane region" description="Helical" evidence="2">
    <location>
        <begin position="647"/>
        <end position="670"/>
    </location>
</feature>
<organism evidence="3 4">
    <name type="scientific">Cyphellophora attinorum</name>
    <dbReference type="NCBI Taxonomy" id="1664694"/>
    <lineage>
        <taxon>Eukaryota</taxon>
        <taxon>Fungi</taxon>
        <taxon>Dikarya</taxon>
        <taxon>Ascomycota</taxon>
        <taxon>Pezizomycotina</taxon>
        <taxon>Eurotiomycetes</taxon>
        <taxon>Chaetothyriomycetidae</taxon>
        <taxon>Chaetothyriales</taxon>
        <taxon>Cyphellophoraceae</taxon>
        <taxon>Cyphellophora</taxon>
    </lineage>
</organism>
<dbReference type="OrthoDB" id="4161530at2759"/>
<dbReference type="PANTHER" id="PTHR35043:SF7">
    <property type="entry name" value="TRANSCRIPTION FACTOR DOMAIN-CONTAINING PROTEIN"/>
    <property type="match status" value="1"/>
</dbReference>
<feature type="transmembrane region" description="Helical" evidence="2">
    <location>
        <begin position="682"/>
        <end position="703"/>
    </location>
</feature>
<sequence length="731" mass="82098">MAATVTETEWHFDPSTTPVTIPTSTNDLTSTSTVVSLTTTFDTTTTTSLATPSGSSTSMPSNSTSTQSDPSEMDAGKIAASVLGAVLIVAILVGGAIWLRRRDAKRKKQQEEAILLQHRGPQEVAVDPRYRRGTSLLNVDFLPHELFDNLLLQKRRSATSVSEAMLAGNHTEHVGWVNNQTRGTSDILFGCVSTLVICVYTALHMNITLCNKSKTSKFAHHTWWILVGVFAPEIILIAASTQHAAAARLQQEIDRRRRSGALPDDVNDKRWRSVFSHFVLMGGYQLVHITTEQKHALRMEPDCVVELLGHAQFKPLGLQEIEARSRASTLAKSLSAIQASWLAVQVAGRLGQGLPVTELEVNTIAHISCALLAWLYWLRKPYDVDSPQEIRLDDTLGGFVAGLCLMRHGTTEQIFAELLWRRTEESHNMSNVNISDFWEPRRVERRLTTSTLLEHMCHAAGDIVVLEWSACANKQNLVQYRQQRKEAKYVLLLESRSTAEIDWAMNNFDEVYGQDLPPIIVIALGDGATEVLPDPGFKLEDRGKYIHVVADQFGYLLHQRFWTEPELSKLLANLIRSVMDYAHPDRREVRAYGCRSFLATKDPVFRDNIWSDTPWQTWLTGLAMTAVYGSIHAALWNAHFPTDDERWLWRISSIVVLSPLLILGICWIGTRATKRLSSLVDWIVILISTPLVPLALPAARLFLVVESFISLRSQPIEVYQQVNWTQYIPHI</sequence>
<dbReference type="EMBL" id="LFJN01000012">
    <property type="protein sequence ID" value="KPI40349.1"/>
    <property type="molecule type" value="Genomic_DNA"/>
</dbReference>
<protein>
    <submittedName>
        <fullName evidence="3">Uncharacterized protein</fullName>
    </submittedName>
</protein>
<feature type="transmembrane region" description="Helical" evidence="2">
    <location>
        <begin position="78"/>
        <end position="99"/>
    </location>
</feature>